<evidence type="ECO:0000313" key="1">
    <source>
        <dbReference type="EMBL" id="MBE9116484.1"/>
    </source>
</evidence>
<evidence type="ECO:0008006" key="3">
    <source>
        <dbReference type="Google" id="ProtNLM"/>
    </source>
</evidence>
<organism evidence="1 2">
    <name type="scientific">Lusitaniella coriacea LEGE 07157</name>
    <dbReference type="NCBI Taxonomy" id="945747"/>
    <lineage>
        <taxon>Bacteria</taxon>
        <taxon>Bacillati</taxon>
        <taxon>Cyanobacteriota</taxon>
        <taxon>Cyanophyceae</taxon>
        <taxon>Spirulinales</taxon>
        <taxon>Lusitaniellaceae</taxon>
        <taxon>Lusitaniella</taxon>
    </lineage>
</organism>
<protein>
    <recommendedName>
        <fullName evidence="3">Ubiquinone biosynthesis protein</fullName>
    </recommendedName>
</protein>
<comment type="caution">
    <text evidence="1">The sequence shown here is derived from an EMBL/GenBank/DDBJ whole genome shotgun (WGS) entry which is preliminary data.</text>
</comment>
<dbReference type="PANTHER" id="PTHR12922">
    <property type="entry name" value="UBIQUINONE BIOSYNTHESIS PROTEIN"/>
    <property type="match status" value="1"/>
</dbReference>
<name>A0A8J7DWI8_9CYAN</name>
<dbReference type="Pfam" id="PF05019">
    <property type="entry name" value="Coq4"/>
    <property type="match status" value="1"/>
</dbReference>
<accession>A0A8J7DWI8</accession>
<dbReference type="AlphaFoldDB" id="A0A8J7DWI8"/>
<dbReference type="EMBL" id="JADEWZ010000015">
    <property type="protein sequence ID" value="MBE9116484.1"/>
    <property type="molecule type" value="Genomic_DNA"/>
</dbReference>
<gene>
    <name evidence="1" type="ORF">IQ249_11290</name>
</gene>
<sequence>MQDSSLNIILKLAQTINPQVQPKHDFKIDLEYLRNLPEGSLGHAVASFLDEHGFEPLNSGDWIQRTHDVWHVLTGLSPSTNDELVLQAFTRAQLFRPSCAILVLLGLIGNRCSFSDILKAIQYGRLAKRLIDWDIESDWVTPLLEVRQKLGIVPLQEQATMDLIGSSGTAI</sequence>
<dbReference type="RefSeq" id="WP_194029580.1">
    <property type="nucleotide sequence ID" value="NZ_JADEWZ010000015.1"/>
</dbReference>
<evidence type="ECO:0000313" key="2">
    <source>
        <dbReference type="Proteomes" id="UP000654482"/>
    </source>
</evidence>
<dbReference type="Proteomes" id="UP000654482">
    <property type="component" value="Unassembled WGS sequence"/>
</dbReference>
<dbReference type="PANTHER" id="PTHR12922:SF7">
    <property type="entry name" value="UBIQUINONE BIOSYNTHESIS PROTEIN COQ4 HOMOLOG, MITOCHONDRIAL"/>
    <property type="match status" value="1"/>
</dbReference>
<reference evidence="1" key="1">
    <citation type="submission" date="2020-10" db="EMBL/GenBank/DDBJ databases">
        <authorList>
            <person name="Castelo-Branco R."/>
            <person name="Eusebio N."/>
            <person name="Adriana R."/>
            <person name="Vieira A."/>
            <person name="Brugerolle De Fraissinette N."/>
            <person name="Rezende De Castro R."/>
            <person name="Schneider M.P."/>
            <person name="Vasconcelos V."/>
            <person name="Leao P.N."/>
        </authorList>
    </citation>
    <scope>NUCLEOTIDE SEQUENCE</scope>
    <source>
        <strain evidence="1">LEGE 07157</strain>
    </source>
</reference>
<proteinExistence type="predicted"/>
<dbReference type="InterPro" id="IPR007715">
    <property type="entry name" value="Coq4"/>
</dbReference>
<keyword evidence="2" id="KW-1185">Reference proteome</keyword>
<dbReference type="GO" id="GO:0006744">
    <property type="term" value="P:ubiquinone biosynthetic process"/>
    <property type="evidence" value="ECO:0007669"/>
    <property type="project" value="InterPro"/>
</dbReference>